<protein>
    <recommendedName>
        <fullName evidence="3">Cytokinin riboside 5'-monophosphate phosphoribohydrolase</fullName>
        <ecNumber evidence="3">3.2.2.n1</ecNumber>
    </recommendedName>
</protein>
<keyword evidence="3" id="KW-0203">Cytokinin biosynthesis</keyword>
<dbReference type="HOGENOM" id="CLU_058336_4_2_12"/>
<dbReference type="Gene3D" id="3.40.50.450">
    <property type="match status" value="1"/>
</dbReference>
<evidence type="ECO:0000313" key="5">
    <source>
        <dbReference type="Proteomes" id="UP000002318"/>
    </source>
</evidence>
<dbReference type="InterPro" id="IPR031100">
    <property type="entry name" value="LOG_fam"/>
</dbReference>
<evidence type="ECO:0000313" key="4">
    <source>
        <dbReference type="EMBL" id="ADK81250.1"/>
    </source>
</evidence>
<comment type="similarity">
    <text evidence="2 3">Belongs to the LOG family.</text>
</comment>
<dbReference type="Proteomes" id="UP000002318">
    <property type="component" value="Chromosome"/>
</dbReference>
<dbReference type="AlphaFoldDB" id="E1R364"/>
<dbReference type="InterPro" id="IPR005269">
    <property type="entry name" value="LOG"/>
</dbReference>
<dbReference type="eggNOG" id="COG1611">
    <property type="taxonomic scope" value="Bacteria"/>
</dbReference>
<dbReference type="OrthoDB" id="9801098at2"/>
<reference evidence="4 5" key="1">
    <citation type="journal article" date="2010" name="Stand. Genomic Sci.">
        <title>Complete genome sequence of Spirochaeta smaragdinae type strain (SEBR 4228).</title>
        <authorList>
            <person name="Mavromatis K."/>
            <person name="Yasawong M."/>
            <person name="Chertkov O."/>
            <person name="Lapidus A."/>
            <person name="Lucas S."/>
            <person name="Nolan M."/>
            <person name="Del Rio T.G."/>
            <person name="Tice H."/>
            <person name="Cheng J.F."/>
            <person name="Pitluck S."/>
            <person name="Liolios K."/>
            <person name="Ivanova N."/>
            <person name="Tapia R."/>
            <person name="Han C."/>
            <person name="Bruce D."/>
            <person name="Goodwin L."/>
            <person name="Pati A."/>
            <person name="Chen A."/>
            <person name="Palaniappan K."/>
            <person name="Land M."/>
            <person name="Hauser L."/>
            <person name="Chang Y.J."/>
            <person name="Jeffries C.D."/>
            <person name="Detter J.C."/>
            <person name="Rohde M."/>
            <person name="Brambilla E."/>
            <person name="Spring S."/>
            <person name="Goker M."/>
            <person name="Sikorski J."/>
            <person name="Woyke T."/>
            <person name="Bristow J."/>
            <person name="Eisen J.A."/>
            <person name="Markowitz V."/>
            <person name="Hugenholtz P."/>
            <person name="Klenk H.P."/>
            <person name="Kyrpides N.C."/>
        </authorList>
    </citation>
    <scope>NUCLEOTIDE SEQUENCE [LARGE SCALE GENOMIC DNA]</scope>
    <source>
        <strain evidence="5">DSM 11293 / JCM 15392 / SEBR 4228</strain>
    </source>
</reference>
<dbReference type="STRING" id="573413.Spirs_2130"/>
<sequence length="189" mass="20817">MNGLRRVAVFSGSSGGNRPIYMQWAEKLGYAVAERGLALVYGGSSVGLMGQVARAALSRSAEVIGVIPEAIHRHVAPQPGVRLEVVADMHVRKARMYALADAFIALPGGIGTWEEILEVFTWLQLGYHQKPVALLNICGFYDPLLAMLDHAVSEGFLKEAHRRQLLVSQSCNEVFSLLEDFRPSEVQKW</sequence>
<proteinExistence type="inferred from homology"/>
<accession>E1R364</accession>
<dbReference type="SUPFAM" id="SSF102405">
    <property type="entry name" value="MCP/YpsA-like"/>
    <property type="match status" value="1"/>
</dbReference>
<name>E1R364_SEDSS</name>
<evidence type="ECO:0000256" key="3">
    <source>
        <dbReference type="RuleBase" id="RU363015"/>
    </source>
</evidence>
<dbReference type="GO" id="GO:0009691">
    <property type="term" value="P:cytokinin biosynthetic process"/>
    <property type="evidence" value="ECO:0007669"/>
    <property type="project" value="UniProtKB-UniRule"/>
</dbReference>
<dbReference type="KEGG" id="ssm:Spirs_2130"/>
<keyword evidence="5" id="KW-1185">Reference proteome</keyword>
<dbReference type="RefSeq" id="WP_013254714.1">
    <property type="nucleotide sequence ID" value="NC_014364.1"/>
</dbReference>
<dbReference type="EMBL" id="CP002116">
    <property type="protein sequence ID" value="ADK81250.1"/>
    <property type="molecule type" value="Genomic_DNA"/>
</dbReference>
<evidence type="ECO:0000256" key="1">
    <source>
        <dbReference type="ARBA" id="ARBA00000274"/>
    </source>
</evidence>
<dbReference type="EC" id="3.2.2.n1" evidence="3"/>
<dbReference type="PANTHER" id="PTHR31223:SF70">
    <property type="entry name" value="LOG FAMILY PROTEIN YJL055W"/>
    <property type="match status" value="1"/>
</dbReference>
<comment type="catalytic activity">
    <reaction evidence="1">
        <text>AMP + H2O = D-ribose 5-phosphate + adenine</text>
        <dbReference type="Rhea" id="RHEA:20129"/>
        <dbReference type="ChEBI" id="CHEBI:15377"/>
        <dbReference type="ChEBI" id="CHEBI:16708"/>
        <dbReference type="ChEBI" id="CHEBI:78346"/>
        <dbReference type="ChEBI" id="CHEBI:456215"/>
        <dbReference type="EC" id="3.2.2.4"/>
    </reaction>
</comment>
<gene>
    <name evidence="4" type="ordered locus">Spirs_2130</name>
</gene>
<organism evidence="4 5">
    <name type="scientific">Sediminispirochaeta smaragdinae (strain DSM 11293 / JCM 15392 / SEBR 4228)</name>
    <name type="common">Spirochaeta smaragdinae</name>
    <dbReference type="NCBI Taxonomy" id="573413"/>
    <lineage>
        <taxon>Bacteria</taxon>
        <taxon>Pseudomonadati</taxon>
        <taxon>Spirochaetota</taxon>
        <taxon>Spirochaetia</taxon>
        <taxon>Spirochaetales</taxon>
        <taxon>Spirochaetaceae</taxon>
        <taxon>Sediminispirochaeta</taxon>
    </lineage>
</organism>
<dbReference type="NCBIfam" id="TIGR00730">
    <property type="entry name" value="Rossman fold protein, TIGR00730 family"/>
    <property type="match status" value="1"/>
</dbReference>
<dbReference type="PANTHER" id="PTHR31223">
    <property type="entry name" value="LOG FAMILY PROTEIN YJL055W"/>
    <property type="match status" value="1"/>
</dbReference>
<evidence type="ECO:0000256" key="2">
    <source>
        <dbReference type="ARBA" id="ARBA00006763"/>
    </source>
</evidence>
<dbReference type="GO" id="GO:0008714">
    <property type="term" value="F:AMP nucleosidase activity"/>
    <property type="evidence" value="ECO:0007669"/>
    <property type="project" value="UniProtKB-EC"/>
</dbReference>
<keyword evidence="3" id="KW-0378">Hydrolase</keyword>
<dbReference type="Pfam" id="PF03641">
    <property type="entry name" value="Lysine_decarbox"/>
    <property type="match status" value="1"/>
</dbReference>
<dbReference type="GO" id="GO:0005829">
    <property type="term" value="C:cytosol"/>
    <property type="evidence" value="ECO:0007669"/>
    <property type="project" value="TreeGrafter"/>
</dbReference>